<dbReference type="AlphaFoldDB" id="A0A9P8UV09"/>
<dbReference type="EMBL" id="JAGPXC010000002">
    <property type="protein sequence ID" value="KAH6658515.1"/>
    <property type="molecule type" value="Genomic_DNA"/>
</dbReference>
<evidence type="ECO:0000313" key="1">
    <source>
        <dbReference type="EMBL" id="KAH6658515.1"/>
    </source>
</evidence>
<name>A0A9P8UV09_9PEZI</name>
<gene>
    <name evidence="1" type="ORF">BKA67DRAFT_215394</name>
</gene>
<sequence>MWVLSDNRSSLSTSSFRLPDMLLSSVEAPASPEVCTKARREKENTHPTFISTRDDKVEKMSKVDRLALKISRHAGPHLHSIAEDPTNLKFLIPCLEALSHGRLSRELWVINCSRSLPSLDSCTHSLRLKAVLTTITHVTLATRCLYRQLQAAHLYSLTQVSTWLNGIITLIYTIALQHFSTTEMNWHATHSKASSCIRSNHRTSLACIQRHSLAQPSQQHPQQPQQVLGVSRATIALSAQQLEFSKSATWTWCTIDGNGNALTLVSLDNSLVLDHLEQWWAWGCQARGWRGP</sequence>
<reference evidence="1" key="1">
    <citation type="journal article" date="2021" name="Nat. Commun.">
        <title>Genetic determinants of endophytism in the Arabidopsis root mycobiome.</title>
        <authorList>
            <person name="Mesny F."/>
            <person name="Miyauchi S."/>
            <person name="Thiergart T."/>
            <person name="Pickel B."/>
            <person name="Atanasova L."/>
            <person name="Karlsson M."/>
            <person name="Huettel B."/>
            <person name="Barry K.W."/>
            <person name="Haridas S."/>
            <person name="Chen C."/>
            <person name="Bauer D."/>
            <person name="Andreopoulos W."/>
            <person name="Pangilinan J."/>
            <person name="LaButti K."/>
            <person name="Riley R."/>
            <person name="Lipzen A."/>
            <person name="Clum A."/>
            <person name="Drula E."/>
            <person name="Henrissat B."/>
            <person name="Kohler A."/>
            <person name="Grigoriev I.V."/>
            <person name="Martin F.M."/>
            <person name="Hacquard S."/>
        </authorList>
    </citation>
    <scope>NUCLEOTIDE SEQUENCE</scope>
    <source>
        <strain evidence="1">MPI-SDFR-AT-0073</strain>
    </source>
</reference>
<protein>
    <submittedName>
        <fullName evidence="1">Uncharacterized protein</fullName>
    </submittedName>
</protein>
<accession>A0A9P8UV09</accession>
<evidence type="ECO:0000313" key="2">
    <source>
        <dbReference type="Proteomes" id="UP000758603"/>
    </source>
</evidence>
<dbReference type="Proteomes" id="UP000758603">
    <property type="component" value="Unassembled WGS sequence"/>
</dbReference>
<proteinExistence type="predicted"/>
<keyword evidence="2" id="KW-1185">Reference proteome</keyword>
<dbReference type="GeneID" id="70124422"/>
<organism evidence="1 2">
    <name type="scientific">Truncatella angustata</name>
    <dbReference type="NCBI Taxonomy" id="152316"/>
    <lineage>
        <taxon>Eukaryota</taxon>
        <taxon>Fungi</taxon>
        <taxon>Dikarya</taxon>
        <taxon>Ascomycota</taxon>
        <taxon>Pezizomycotina</taxon>
        <taxon>Sordariomycetes</taxon>
        <taxon>Xylariomycetidae</taxon>
        <taxon>Amphisphaeriales</taxon>
        <taxon>Sporocadaceae</taxon>
        <taxon>Truncatella</taxon>
    </lineage>
</organism>
<dbReference type="RefSeq" id="XP_045962749.1">
    <property type="nucleotide sequence ID" value="XM_046095529.1"/>
</dbReference>
<comment type="caution">
    <text evidence="1">The sequence shown here is derived from an EMBL/GenBank/DDBJ whole genome shotgun (WGS) entry which is preliminary data.</text>
</comment>